<feature type="transmembrane region" description="Helical" evidence="14">
    <location>
        <begin position="976"/>
        <end position="996"/>
    </location>
</feature>
<feature type="region of interest" description="Disordered" evidence="13">
    <location>
        <begin position="1217"/>
        <end position="1298"/>
    </location>
</feature>
<comment type="caution">
    <text evidence="17">The sequence shown here is derived from an EMBL/GenBank/DDBJ whole genome shotgun (WGS) entry which is preliminary data.</text>
</comment>
<dbReference type="SUPFAM" id="SSF81660">
    <property type="entry name" value="Metal cation-transporting ATPase, ATP-binding domain N"/>
    <property type="match status" value="1"/>
</dbReference>
<keyword evidence="3" id="KW-0597">Phosphoprotein</keyword>
<evidence type="ECO:0000256" key="2">
    <source>
        <dbReference type="ARBA" id="ARBA00006000"/>
    </source>
</evidence>
<dbReference type="NCBIfam" id="TIGR01657">
    <property type="entry name" value="P-ATPase-V"/>
    <property type="match status" value="1"/>
</dbReference>
<dbReference type="Gene3D" id="1.20.1110.10">
    <property type="entry name" value="Calcium-transporting ATPase, transmembrane domain"/>
    <property type="match status" value="1"/>
</dbReference>
<dbReference type="GO" id="GO:0015203">
    <property type="term" value="F:polyamine transmembrane transporter activity"/>
    <property type="evidence" value="ECO:0007669"/>
    <property type="project" value="TreeGrafter"/>
</dbReference>
<dbReference type="GO" id="GO:0140358">
    <property type="term" value="F:P-type transmembrane transporter activity"/>
    <property type="evidence" value="ECO:0007669"/>
    <property type="project" value="InterPro"/>
</dbReference>
<feature type="transmembrane region" description="Helical" evidence="14">
    <location>
        <begin position="97"/>
        <end position="117"/>
    </location>
</feature>
<name>A0AAW0YJU2_CHEQU</name>
<evidence type="ECO:0000256" key="13">
    <source>
        <dbReference type="SAM" id="MobiDB-lite"/>
    </source>
</evidence>
<organism evidence="17 18">
    <name type="scientific">Cherax quadricarinatus</name>
    <name type="common">Australian red claw crayfish</name>
    <dbReference type="NCBI Taxonomy" id="27406"/>
    <lineage>
        <taxon>Eukaryota</taxon>
        <taxon>Metazoa</taxon>
        <taxon>Ecdysozoa</taxon>
        <taxon>Arthropoda</taxon>
        <taxon>Crustacea</taxon>
        <taxon>Multicrustacea</taxon>
        <taxon>Malacostraca</taxon>
        <taxon>Eumalacostraca</taxon>
        <taxon>Eucarida</taxon>
        <taxon>Decapoda</taxon>
        <taxon>Pleocyemata</taxon>
        <taxon>Astacidea</taxon>
        <taxon>Parastacoidea</taxon>
        <taxon>Parastacidae</taxon>
        <taxon>Cherax</taxon>
    </lineage>
</organism>
<evidence type="ECO:0000256" key="11">
    <source>
        <dbReference type="ARBA" id="ARBA00023136"/>
    </source>
</evidence>
<comment type="similarity">
    <text evidence="2">Belongs to the cation transport ATPase (P-type) (TC 3.A.3) family. Type V subfamily.</text>
</comment>
<evidence type="ECO:0000256" key="9">
    <source>
        <dbReference type="ARBA" id="ARBA00022967"/>
    </source>
</evidence>
<dbReference type="InterPro" id="IPR006544">
    <property type="entry name" value="P-type_TPase_V"/>
</dbReference>
<dbReference type="Proteomes" id="UP001445076">
    <property type="component" value="Unassembled WGS sequence"/>
</dbReference>
<dbReference type="SFLD" id="SFLDS00003">
    <property type="entry name" value="Haloacid_Dehalogenase"/>
    <property type="match status" value="1"/>
</dbReference>
<dbReference type="InterPro" id="IPR018303">
    <property type="entry name" value="ATPase_P-typ_P_site"/>
</dbReference>
<evidence type="ECO:0000256" key="8">
    <source>
        <dbReference type="ARBA" id="ARBA00022842"/>
    </source>
</evidence>
<dbReference type="NCBIfam" id="TIGR01494">
    <property type="entry name" value="ATPase_P-type"/>
    <property type="match status" value="1"/>
</dbReference>
<keyword evidence="18" id="KW-1185">Reference proteome</keyword>
<keyword evidence="8" id="KW-0460">Magnesium</keyword>
<dbReference type="PRINTS" id="PR00119">
    <property type="entry name" value="CATATPASE"/>
</dbReference>
<keyword evidence="9" id="KW-1278">Translocase</keyword>
<evidence type="ECO:0000256" key="4">
    <source>
        <dbReference type="ARBA" id="ARBA00022692"/>
    </source>
</evidence>
<dbReference type="InterPro" id="IPR044492">
    <property type="entry name" value="P_typ_ATPase_HD_dom"/>
</dbReference>
<dbReference type="Gene3D" id="3.40.50.1000">
    <property type="entry name" value="HAD superfamily/HAD-like"/>
    <property type="match status" value="1"/>
</dbReference>
<evidence type="ECO:0000256" key="10">
    <source>
        <dbReference type="ARBA" id="ARBA00022989"/>
    </source>
</evidence>
<feature type="transmembrane region" description="Helical" evidence="14">
    <location>
        <begin position="860"/>
        <end position="880"/>
    </location>
</feature>
<evidence type="ECO:0000256" key="14">
    <source>
        <dbReference type="SAM" id="Phobius"/>
    </source>
</evidence>
<dbReference type="Pfam" id="PF00690">
    <property type="entry name" value="Cation_ATPase_N"/>
    <property type="match status" value="1"/>
</dbReference>
<dbReference type="FunFam" id="1.20.1110.10:FF:000023">
    <property type="entry name" value="Cation-transporting ATPase"/>
    <property type="match status" value="1"/>
</dbReference>
<dbReference type="PROSITE" id="PS01229">
    <property type="entry name" value="COF_2"/>
    <property type="match status" value="1"/>
</dbReference>
<dbReference type="GO" id="GO:0019829">
    <property type="term" value="F:ATPase-coupled monoatomic cation transmembrane transporter activity"/>
    <property type="evidence" value="ECO:0007669"/>
    <property type="project" value="TreeGrafter"/>
</dbReference>
<feature type="transmembrane region" description="Helical" evidence="14">
    <location>
        <begin position="799"/>
        <end position="817"/>
    </location>
</feature>
<comment type="catalytic activity">
    <reaction evidence="12">
        <text>ATP + H2O = ADP + phosphate + H(+)</text>
        <dbReference type="Rhea" id="RHEA:13065"/>
        <dbReference type="ChEBI" id="CHEBI:15377"/>
        <dbReference type="ChEBI" id="CHEBI:15378"/>
        <dbReference type="ChEBI" id="CHEBI:30616"/>
        <dbReference type="ChEBI" id="CHEBI:43474"/>
        <dbReference type="ChEBI" id="CHEBI:456216"/>
    </reaction>
</comment>
<keyword evidence="5" id="KW-0479">Metal-binding</keyword>
<dbReference type="PANTHER" id="PTHR45630:SF8">
    <property type="entry name" value="CATION-TRANSPORTING ATPASE"/>
    <property type="match status" value="1"/>
</dbReference>
<dbReference type="SFLD" id="SFLDF00027">
    <property type="entry name" value="p-type_atpase"/>
    <property type="match status" value="1"/>
</dbReference>
<dbReference type="InterPro" id="IPR001757">
    <property type="entry name" value="P_typ_ATPase"/>
</dbReference>
<dbReference type="SFLD" id="SFLDG00002">
    <property type="entry name" value="C1.7:_P-type_atpase_like"/>
    <property type="match status" value="1"/>
</dbReference>
<feature type="transmembrane region" description="Helical" evidence="14">
    <location>
        <begin position="829"/>
        <end position="848"/>
    </location>
</feature>
<evidence type="ECO:0000256" key="5">
    <source>
        <dbReference type="ARBA" id="ARBA00022723"/>
    </source>
</evidence>
<keyword evidence="6" id="KW-0547">Nucleotide-binding</keyword>
<dbReference type="InterPro" id="IPR004014">
    <property type="entry name" value="ATPase_P-typ_cation-transptr_N"/>
</dbReference>
<dbReference type="InterPro" id="IPR008250">
    <property type="entry name" value="ATPase_P-typ_transduc_dom_A_sf"/>
</dbReference>
<feature type="domain" description="P-type ATPase A" evidence="15">
    <location>
        <begin position="157"/>
        <end position="275"/>
    </location>
</feature>
<dbReference type="PROSITE" id="PS00154">
    <property type="entry name" value="ATPASE_E1_E2"/>
    <property type="match status" value="1"/>
</dbReference>
<keyword evidence="10 14" id="KW-1133">Transmembrane helix</keyword>
<feature type="transmembrane region" description="Helical" evidence="14">
    <location>
        <begin position="289"/>
        <end position="308"/>
    </location>
</feature>
<keyword evidence="7" id="KW-0067">ATP-binding</keyword>
<evidence type="ECO:0000256" key="1">
    <source>
        <dbReference type="ARBA" id="ARBA00004141"/>
    </source>
</evidence>
<evidence type="ECO:0000256" key="12">
    <source>
        <dbReference type="ARBA" id="ARBA00049360"/>
    </source>
</evidence>
<evidence type="ECO:0008006" key="19">
    <source>
        <dbReference type="Google" id="ProtNLM"/>
    </source>
</evidence>
<evidence type="ECO:0000256" key="3">
    <source>
        <dbReference type="ARBA" id="ARBA00022553"/>
    </source>
</evidence>
<dbReference type="InterPro" id="IPR023214">
    <property type="entry name" value="HAD_sf"/>
</dbReference>
<dbReference type="Pfam" id="PF00122">
    <property type="entry name" value="E1-E2_ATPase"/>
    <property type="match status" value="1"/>
</dbReference>
<evidence type="ECO:0000256" key="6">
    <source>
        <dbReference type="ARBA" id="ARBA00022741"/>
    </source>
</evidence>
<dbReference type="GO" id="GO:0016020">
    <property type="term" value="C:membrane"/>
    <property type="evidence" value="ECO:0007669"/>
    <property type="project" value="UniProtKB-SubCell"/>
</dbReference>
<feature type="non-terminal residue" evidence="17">
    <location>
        <position position="1"/>
    </location>
</feature>
<feature type="transmembrane region" description="Helical" evidence="14">
    <location>
        <begin position="911"/>
        <end position="930"/>
    </location>
</feature>
<dbReference type="SUPFAM" id="SSF81665">
    <property type="entry name" value="Calcium ATPase, transmembrane domain M"/>
    <property type="match status" value="1"/>
</dbReference>
<dbReference type="InterPro" id="IPR023298">
    <property type="entry name" value="ATPase_P-typ_TM_dom_sf"/>
</dbReference>
<feature type="compositionally biased region" description="Polar residues" evidence="13">
    <location>
        <begin position="1249"/>
        <end position="1259"/>
    </location>
</feature>
<dbReference type="SUPFAM" id="SSF56784">
    <property type="entry name" value="HAD-like"/>
    <property type="match status" value="1"/>
</dbReference>
<reference evidence="17 18" key="1">
    <citation type="journal article" date="2024" name="BMC Genomics">
        <title>Genome assembly of redclaw crayfish (Cherax quadricarinatus) provides insights into its immune adaptation and hypoxia tolerance.</title>
        <authorList>
            <person name="Liu Z."/>
            <person name="Zheng J."/>
            <person name="Li H."/>
            <person name="Fang K."/>
            <person name="Wang S."/>
            <person name="He J."/>
            <person name="Zhou D."/>
            <person name="Weng S."/>
            <person name="Chi M."/>
            <person name="Gu Z."/>
            <person name="He J."/>
            <person name="Li F."/>
            <person name="Wang M."/>
        </authorList>
    </citation>
    <scope>NUCLEOTIDE SEQUENCE [LARGE SCALE GENOMIC DNA]</scope>
    <source>
        <strain evidence="17">ZL_2023a</strain>
    </source>
</reference>
<dbReference type="Gene3D" id="3.40.1110.10">
    <property type="entry name" value="Calcium-transporting ATPase, cytoplasmic domain N"/>
    <property type="match status" value="1"/>
</dbReference>
<accession>A0AAW0YJU2</accession>
<sequence length="1323" mass="147682">DTYHQLWEEEVVREEARCDTEAGVDTLGSIYFTNKKIKYIWDDATCTFVRLRPFDNGATFNTFQQASGGLGQATAQRRQSLFGENFMRIEILSIWQLLVQQALNPFYVFQAFCVVIWSLDGNYILSGGLVMLSIITLSLGVYDTRQQSRALRKTVTSQSEVMVLRDGQRREVSSRELVPGDVVLISDTLHCLEVDAVLLQGSVITNEAMLTGESIPVTKVGVPFESHTLFTEEEHRHHLLFSGTQVLQVRGASELPALVVNTGFNTARGELVRSILFPKPIDFHFYTDFLKLLVVFLVLGVMAMIYSFVLWYRVQATWHEILLNTLDLITFVVPPILPATVTAINVWAQHRLKKQGIFSLSSNYISLAGSIDIVCFDKTGTLTEDDLALAGVVPCVRGDLVAPVEDLMQLSPDQPLTKALASCHSLTLIDGRLVGYPLDVKIFDGIGWTLQEPSCIENPDYGMVTLAVVQPGARECVDPQLHQVAILKTFPFESREQRMTVVTRSKTSTALEVFIKGAPEKVASLCTADTVPSIMEAALEWYSRQGLRVLAVASKYLGDALNYHQQQVAGPRDVLEMGSTFLGLVLLHNKLKVETAPVLATLHKAAITTVMVTGDNLLTALSVARQSEMVPISHQVIVVKATMEATSTKAAQHLKVIFYDADYNGGLYNQRKMISLRNDNYVLATEGESFDLIANSQDKDLFQRLLHKGRVFARMKPEQKITVVEALQDLGHHVAMCGDGCNDCGALKVANAGISLSSAEASVAAPFTSKKENIACVLTVIREGRATLVSIFSAFKYNVVSYFGALICVLFHFSINMEPSDVQYLIQDLLLITIPALVMGNTGAPPYLTPTPPTQRVLSFLPSASMFSFLGLQALVYWAMLAYVRAQPWFEPFVYKEYRWPPETSYENTTLIIMSFFSVIIGAFVYSHAAPYRKPIYTNYTLTAYLLLATTLVTFITFYKGLWLRDLLNFRDIPDLGFSGVLFFTACINCAVCFIWERWVLYGVVQQYVLPWLQDKCGSHQLYIQMETQLQDNPQWPPLTEPPESTINEMSNNGKPMMDEEELDADEECGENNALMRKLTHRHHFKASVKYLPRKLLNKTNTELTVNVSSVTEGSEYESLISQNSYSVPCPTPESARHQGPGDDHETFAFKFNQSVRHQIMKGTGGAFRTFKGSVKRQNALDESTSQPYQMISFSSTAIDEPAEVIYATISEIPPHNSEQRKVAVPVHSNTSQEQEGEQTSAEEKNENEAFSTDANSRPLTIVENPDPSSEQIYDIPKPPRPVEGPYSPVSSQEINAGEFLRERRSLLSDEASEQWKNDESTC</sequence>
<feature type="transmembrane region" description="Helical" evidence="14">
    <location>
        <begin position="942"/>
        <end position="964"/>
    </location>
</feature>
<evidence type="ECO:0000259" key="16">
    <source>
        <dbReference type="Pfam" id="PF00690"/>
    </source>
</evidence>
<evidence type="ECO:0000313" key="17">
    <source>
        <dbReference type="EMBL" id="KAK8751921.1"/>
    </source>
</evidence>
<dbReference type="EMBL" id="JARKIK010000005">
    <property type="protein sequence ID" value="KAK8751921.1"/>
    <property type="molecule type" value="Genomic_DNA"/>
</dbReference>
<dbReference type="Gene3D" id="2.70.150.10">
    <property type="entry name" value="Calcium-transporting ATPase, cytoplasmic transduction domain A"/>
    <property type="match status" value="1"/>
</dbReference>
<keyword evidence="4 14" id="KW-0812">Transmembrane</keyword>
<gene>
    <name evidence="17" type="ORF">OTU49_011004</name>
</gene>
<comment type="subcellular location">
    <subcellularLocation>
        <location evidence="1">Membrane</location>
        <topology evidence="1">Multi-pass membrane protein</topology>
    </subcellularLocation>
</comment>
<dbReference type="SUPFAM" id="SSF81653">
    <property type="entry name" value="Calcium ATPase, transduction domain A"/>
    <property type="match status" value="1"/>
</dbReference>
<keyword evidence="11 14" id="KW-0472">Membrane</keyword>
<feature type="transmembrane region" description="Helical" evidence="14">
    <location>
        <begin position="123"/>
        <end position="142"/>
    </location>
</feature>
<dbReference type="InterPro" id="IPR023299">
    <property type="entry name" value="ATPase_P-typ_cyto_dom_N"/>
</dbReference>
<evidence type="ECO:0000256" key="7">
    <source>
        <dbReference type="ARBA" id="ARBA00022840"/>
    </source>
</evidence>
<dbReference type="GO" id="GO:0046872">
    <property type="term" value="F:metal ion binding"/>
    <property type="evidence" value="ECO:0007669"/>
    <property type="project" value="UniProtKB-KW"/>
</dbReference>
<dbReference type="Pfam" id="PF13246">
    <property type="entry name" value="Cation_ATPase"/>
    <property type="match status" value="1"/>
</dbReference>
<feature type="domain" description="Cation-transporting P-type ATPase N-terminal" evidence="16">
    <location>
        <begin position="63"/>
        <end position="117"/>
    </location>
</feature>
<evidence type="ECO:0000259" key="15">
    <source>
        <dbReference type="Pfam" id="PF00122"/>
    </source>
</evidence>
<dbReference type="GO" id="GO:0016887">
    <property type="term" value="F:ATP hydrolysis activity"/>
    <property type="evidence" value="ECO:0007669"/>
    <property type="project" value="InterPro"/>
</dbReference>
<feature type="compositionally biased region" description="Polar residues" evidence="13">
    <location>
        <begin position="1228"/>
        <end position="1240"/>
    </location>
</feature>
<dbReference type="FunFam" id="3.40.50.1000:FF:000068">
    <property type="entry name" value="Cation-transporting ATPase"/>
    <property type="match status" value="1"/>
</dbReference>
<evidence type="ECO:0000313" key="18">
    <source>
        <dbReference type="Proteomes" id="UP001445076"/>
    </source>
</evidence>
<dbReference type="GO" id="GO:0006874">
    <property type="term" value="P:intracellular calcium ion homeostasis"/>
    <property type="evidence" value="ECO:0007669"/>
    <property type="project" value="TreeGrafter"/>
</dbReference>
<dbReference type="PRINTS" id="PR00121">
    <property type="entry name" value="NAKATPASE"/>
</dbReference>
<dbReference type="PANTHER" id="PTHR45630">
    <property type="entry name" value="CATION-TRANSPORTING ATPASE-RELATED"/>
    <property type="match status" value="1"/>
</dbReference>
<protein>
    <recommendedName>
        <fullName evidence="19">Cation-transporting P-type ATPase N-terminal domain-containing protein</fullName>
    </recommendedName>
</protein>
<dbReference type="InterPro" id="IPR059000">
    <property type="entry name" value="ATPase_P-type_domA"/>
</dbReference>
<dbReference type="GO" id="GO:0005524">
    <property type="term" value="F:ATP binding"/>
    <property type="evidence" value="ECO:0007669"/>
    <property type="project" value="UniProtKB-KW"/>
</dbReference>
<proteinExistence type="inferred from homology"/>
<feature type="transmembrane region" description="Helical" evidence="14">
    <location>
        <begin position="328"/>
        <end position="348"/>
    </location>
</feature>
<dbReference type="InterPro" id="IPR036412">
    <property type="entry name" value="HAD-like_sf"/>
</dbReference>